<name>A0ABR9DMM0_9MICO</name>
<comment type="similarity">
    <text evidence="1">Belongs to the amidase family.</text>
</comment>
<evidence type="ECO:0000256" key="1">
    <source>
        <dbReference type="ARBA" id="ARBA00009199"/>
    </source>
</evidence>
<keyword evidence="4" id="KW-1185">Reference proteome</keyword>
<evidence type="ECO:0000313" key="3">
    <source>
        <dbReference type="EMBL" id="MBD9698375.1"/>
    </source>
</evidence>
<evidence type="ECO:0000259" key="2">
    <source>
        <dbReference type="Pfam" id="PF01425"/>
    </source>
</evidence>
<dbReference type="InterPro" id="IPR000120">
    <property type="entry name" value="Amidase"/>
</dbReference>
<dbReference type="PANTHER" id="PTHR11895:SF7">
    <property type="entry name" value="GLUTAMYL-TRNA(GLN) AMIDOTRANSFERASE SUBUNIT A, MITOCHONDRIAL"/>
    <property type="match status" value="1"/>
</dbReference>
<dbReference type="InterPro" id="IPR020556">
    <property type="entry name" value="Amidase_CS"/>
</dbReference>
<evidence type="ECO:0000313" key="4">
    <source>
        <dbReference type="Proteomes" id="UP000642107"/>
    </source>
</evidence>
<dbReference type="Gene3D" id="3.90.1300.10">
    <property type="entry name" value="Amidase signature (AS) domain"/>
    <property type="match status" value="1"/>
</dbReference>
<gene>
    <name evidence="3" type="ORF">IGS67_02555</name>
</gene>
<proteinExistence type="inferred from homology"/>
<dbReference type="Pfam" id="PF01425">
    <property type="entry name" value="Amidase"/>
    <property type="match status" value="1"/>
</dbReference>
<dbReference type="SUPFAM" id="SSF75304">
    <property type="entry name" value="Amidase signature (AS) enzymes"/>
    <property type="match status" value="1"/>
</dbReference>
<dbReference type="RefSeq" id="WP_192277488.1">
    <property type="nucleotide sequence ID" value="NZ_JACZDF010000001.1"/>
</dbReference>
<dbReference type="InterPro" id="IPR036928">
    <property type="entry name" value="AS_sf"/>
</dbReference>
<feature type="domain" description="Amidase" evidence="2">
    <location>
        <begin position="25"/>
        <end position="457"/>
    </location>
</feature>
<accession>A0ABR9DMM0</accession>
<dbReference type="InterPro" id="IPR023631">
    <property type="entry name" value="Amidase_dom"/>
</dbReference>
<comment type="caution">
    <text evidence="3">The sequence shown here is derived from an EMBL/GenBank/DDBJ whole genome shotgun (WGS) entry which is preliminary data.</text>
</comment>
<reference evidence="3 4" key="1">
    <citation type="submission" date="2020-09" db="EMBL/GenBank/DDBJ databases">
        <title>Flavimobilis rhizosphaerae sp. nov., isolated from rhizosphere soil of Spartina alterniflora.</title>
        <authorList>
            <person name="Hanqin C."/>
        </authorList>
    </citation>
    <scope>NUCLEOTIDE SEQUENCE [LARGE SCALE GENOMIC DNA]</scope>
    <source>
        <strain evidence="3 4">GY 10621</strain>
    </source>
</reference>
<sequence>MSELHDLTALETAEAIRLRETSPTEVVRHALDRAERLGPQVGAFVTLTPERALAEAAEAERVLAAADDPRSLPPLLGVPCPVKDLTMVAGVRFTAGSALLADNVADVDDGVVTLLARAGTVMLGKTTTPELGLPCYTEPDGTPPARTPWDTTRTAGGSSGGAAAAVAARIVPVAHGNDGGGSIRIPASACGLVGLKPSRGLVSPGPWGTDGAGLASHGVLTRDVRDTAALLDVLAHPWPGDMVEARRPAGGFLAALDARPRRLRVGLLTTPLITSDADVHPACVAAALRTADDLASLGHDVVEAPVPFAAEAWDAFAALWSVMALQVPVPPQAEGMLRPLTRWLRENGRRVTGVEHADAVVAHQRLVRAVGQAWEDLDVVLTPTLAQPPVRPDALRDDADPAADFAAQTRFTPWTSVWNLTGRPAVSLPVAELDVDGTTLPIGVQLGGRLGHDAELLTLALQLEEIHRWQDRRPPLA</sequence>
<organism evidence="3 4">
    <name type="scientific">Flavimobilis rhizosphaerae</name>
    <dbReference type="NCBI Taxonomy" id="2775421"/>
    <lineage>
        <taxon>Bacteria</taxon>
        <taxon>Bacillati</taxon>
        <taxon>Actinomycetota</taxon>
        <taxon>Actinomycetes</taxon>
        <taxon>Micrococcales</taxon>
        <taxon>Jonesiaceae</taxon>
        <taxon>Flavimobilis</taxon>
    </lineage>
</organism>
<dbReference type="PANTHER" id="PTHR11895">
    <property type="entry name" value="TRANSAMIDASE"/>
    <property type="match status" value="1"/>
</dbReference>
<dbReference type="EMBL" id="JACZDF010000001">
    <property type="protein sequence ID" value="MBD9698375.1"/>
    <property type="molecule type" value="Genomic_DNA"/>
</dbReference>
<dbReference type="PROSITE" id="PS00571">
    <property type="entry name" value="AMIDASES"/>
    <property type="match status" value="1"/>
</dbReference>
<protein>
    <submittedName>
        <fullName evidence="3">Amidase</fullName>
    </submittedName>
</protein>
<dbReference type="Proteomes" id="UP000642107">
    <property type="component" value="Unassembled WGS sequence"/>
</dbReference>